<dbReference type="GO" id="GO:0003677">
    <property type="term" value="F:DNA binding"/>
    <property type="evidence" value="ECO:0007669"/>
    <property type="project" value="UniProtKB-KW"/>
</dbReference>
<dbReference type="CDD" id="cd06170">
    <property type="entry name" value="LuxR_C_like"/>
    <property type="match status" value="1"/>
</dbReference>
<dbReference type="InterPro" id="IPR039420">
    <property type="entry name" value="WalR-like"/>
</dbReference>
<proteinExistence type="predicted"/>
<dbReference type="InterPro" id="IPR000792">
    <property type="entry name" value="Tscrpt_reg_LuxR_C"/>
</dbReference>
<feature type="domain" description="Response regulatory" evidence="5">
    <location>
        <begin position="10"/>
        <end position="126"/>
    </location>
</feature>
<evidence type="ECO:0000313" key="6">
    <source>
        <dbReference type="EMBL" id="GCE23855.1"/>
    </source>
</evidence>
<protein>
    <submittedName>
        <fullName evidence="6">DNA-binding response regulator</fullName>
    </submittedName>
</protein>
<reference evidence="7" key="1">
    <citation type="submission" date="2018-12" db="EMBL/GenBank/DDBJ databases">
        <title>Tengunoibacter tsumagoiensis gen. nov., sp. nov., Dictyobacter kobayashii sp. nov., D. alpinus sp. nov., and D. joshuensis sp. nov. and description of Dictyobacteraceae fam. nov. within the order Ktedonobacterales isolated from Tengu-no-mugimeshi.</title>
        <authorList>
            <person name="Wang C.M."/>
            <person name="Zheng Y."/>
            <person name="Sakai Y."/>
            <person name="Toyoda A."/>
            <person name="Minakuchi Y."/>
            <person name="Abe K."/>
            <person name="Yokota A."/>
            <person name="Yabe S."/>
        </authorList>
    </citation>
    <scope>NUCLEOTIDE SEQUENCE [LARGE SCALE GENOMIC DNA]</scope>
    <source>
        <strain evidence="7">Uno11</strain>
    </source>
</reference>
<dbReference type="RefSeq" id="WP_246035693.1">
    <property type="nucleotide sequence ID" value="NZ_BIFS01000002.1"/>
</dbReference>
<dbReference type="PROSITE" id="PS50043">
    <property type="entry name" value="HTH_LUXR_2"/>
    <property type="match status" value="1"/>
</dbReference>
<dbReference type="SUPFAM" id="SSF52172">
    <property type="entry name" value="CheY-like"/>
    <property type="match status" value="1"/>
</dbReference>
<dbReference type="SUPFAM" id="SSF46894">
    <property type="entry name" value="C-terminal effector domain of the bipartite response regulators"/>
    <property type="match status" value="1"/>
</dbReference>
<dbReference type="PROSITE" id="PS50110">
    <property type="entry name" value="RESPONSE_REGULATORY"/>
    <property type="match status" value="1"/>
</dbReference>
<dbReference type="Pfam" id="PF00072">
    <property type="entry name" value="Response_reg"/>
    <property type="match status" value="1"/>
</dbReference>
<dbReference type="PRINTS" id="PR00038">
    <property type="entry name" value="HTHLUXR"/>
</dbReference>
<gene>
    <name evidence="6" type="ORF">KDK_76550</name>
</gene>
<comment type="caution">
    <text evidence="6">The sequence shown here is derived from an EMBL/GenBank/DDBJ whole genome shotgun (WGS) entry which is preliminary data.</text>
</comment>
<keyword evidence="7" id="KW-1185">Reference proteome</keyword>
<feature type="modified residue" description="4-aspartylphosphate" evidence="3">
    <location>
        <position position="61"/>
    </location>
</feature>
<dbReference type="Proteomes" id="UP000287188">
    <property type="component" value="Unassembled WGS sequence"/>
</dbReference>
<dbReference type="PROSITE" id="PS00622">
    <property type="entry name" value="HTH_LUXR_1"/>
    <property type="match status" value="1"/>
</dbReference>
<dbReference type="InterPro" id="IPR058245">
    <property type="entry name" value="NreC/VraR/RcsB-like_REC"/>
</dbReference>
<dbReference type="SMART" id="SM00448">
    <property type="entry name" value="REC"/>
    <property type="match status" value="1"/>
</dbReference>
<evidence type="ECO:0000256" key="2">
    <source>
        <dbReference type="ARBA" id="ARBA00023125"/>
    </source>
</evidence>
<evidence type="ECO:0000256" key="3">
    <source>
        <dbReference type="PROSITE-ProRule" id="PRU00169"/>
    </source>
</evidence>
<dbReference type="SMART" id="SM00421">
    <property type="entry name" value="HTH_LUXR"/>
    <property type="match status" value="1"/>
</dbReference>
<evidence type="ECO:0000259" key="4">
    <source>
        <dbReference type="PROSITE" id="PS50043"/>
    </source>
</evidence>
<name>A0A402AXQ1_9CHLR</name>
<sequence>MEKHKQKKIRLLVANSHCVVLEGLRSMLFGNPDIELIGCATSIPEAIRLVGEWIPDVLLIDPHMPDQDGLRAIELIRGEWPQVAIVVFTAHEQDEHMLRLLQAGVFACLTLQARRVLLIHAIHAAAQGHTLLHPAAINCLLALIHAPTVDVVPPESVPVPKKVGSELTGREQEILQRVAHGERNKEIAAHLGISEPTVKSHLASIYYKLGVDSRASAVAAALERGILSLQGRFL</sequence>
<dbReference type="InterPro" id="IPR016032">
    <property type="entry name" value="Sig_transdc_resp-reg_C-effctor"/>
</dbReference>
<keyword evidence="2 6" id="KW-0238">DNA-binding</keyword>
<feature type="domain" description="HTH luxR-type" evidence="4">
    <location>
        <begin position="160"/>
        <end position="225"/>
    </location>
</feature>
<dbReference type="Gene3D" id="3.40.50.2300">
    <property type="match status" value="1"/>
</dbReference>
<evidence type="ECO:0000259" key="5">
    <source>
        <dbReference type="PROSITE" id="PS50110"/>
    </source>
</evidence>
<dbReference type="GO" id="GO:0006355">
    <property type="term" value="P:regulation of DNA-templated transcription"/>
    <property type="evidence" value="ECO:0007669"/>
    <property type="project" value="InterPro"/>
</dbReference>
<dbReference type="EMBL" id="BIFS01000002">
    <property type="protein sequence ID" value="GCE23855.1"/>
    <property type="molecule type" value="Genomic_DNA"/>
</dbReference>
<dbReference type="InterPro" id="IPR011006">
    <property type="entry name" value="CheY-like_superfamily"/>
</dbReference>
<dbReference type="Pfam" id="PF00196">
    <property type="entry name" value="GerE"/>
    <property type="match status" value="1"/>
</dbReference>
<dbReference type="InterPro" id="IPR001789">
    <property type="entry name" value="Sig_transdc_resp-reg_receiver"/>
</dbReference>
<keyword evidence="1 3" id="KW-0597">Phosphoprotein</keyword>
<organism evidence="6 7">
    <name type="scientific">Dictyobacter kobayashii</name>
    <dbReference type="NCBI Taxonomy" id="2014872"/>
    <lineage>
        <taxon>Bacteria</taxon>
        <taxon>Bacillati</taxon>
        <taxon>Chloroflexota</taxon>
        <taxon>Ktedonobacteria</taxon>
        <taxon>Ktedonobacterales</taxon>
        <taxon>Dictyobacteraceae</taxon>
        <taxon>Dictyobacter</taxon>
    </lineage>
</organism>
<dbReference type="PANTHER" id="PTHR43214">
    <property type="entry name" value="TWO-COMPONENT RESPONSE REGULATOR"/>
    <property type="match status" value="1"/>
</dbReference>
<dbReference type="PANTHER" id="PTHR43214:SF43">
    <property type="entry name" value="TWO-COMPONENT RESPONSE REGULATOR"/>
    <property type="match status" value="1"/>
</dbReference>
<evidence type="ECO:0000256" key="1">
    <source>
        <dbReference type="ARBA" id="ARBA00022553"/>
    </source>
</evidence>
<accession>A0A402AXQ1</accession>
<dbReference type="AlphaFoldDB" id="A0A402AXQ1"/>
<dbReference type="GO" id="GO:0000160">
    <property type="term" value="P:phosphorelay signal transduction system"/>
    <property type="evidence" value="ECO:0007669"/>
    <property type="project" value="InterPro"/>
</dbReference>
<evidence type="ECO:0000313" key="7">
    <source>
        <dbReference type="Proteomes" id="UP000287188"/>
    </source>
</evidence>
<dbReference type="CDD" id="cd17535">
    <property type="entry name" value="REC_NarL-like"/>
    <property type="match status" value="1"/>
</dbReference>